<evidence type="ECO:0000313" key="2">
    <source>
        <dbReference type="EMBL" id="TKR80105.1"/>
    </source>
</evidence>
<feature type="chain" id="PRO_5020323171" evidence="1">
    <location>
        <begin position="18"/>
        <end position="230"/>
    </location>
</feature>
<proteinExistence type="predicted"/>
<gene>
    <name evidence="2" type="ORF">L596_014234</name>
</gene>
<dbReference type="AlphaFoldDB" id="A0A4V6A2P4"/>
<dbReference type="Proteomes" id="UP000298663">
    <property type="component" value="Unassembled WGS sequence"/>
</dbReference>
<sequence>MFFRRLAFVAFFAVCLASKDLKKHCKVYDGASFNEMFVRCVIENQRFEEIKEKCGEVLDRKGRCEVPLEPVKAGFVKDSDVYFVAEEENGCLENPEAKDFEVFVENEDAKECGRVVAKAVVVTAPFSRPMNYALLRTSSFVNAEPRFPQETRCSSSSCCFNCSSSGARNYKSACHHETIERRRHTASRGDAGSRVRPALTTVAVPTTTTKGTVEIGLSFSLVLGTCLALI</sequence>
<evidence type="ECO:0000313" key="3">
    <source>
        <dbReference type="Proteomes" id="UP000298663"/>
    </source>
</evidence>
<evidence type="ECO:0000256" key="1">
    <source>
        <dbReference type="SAM" id="SignalP"/>
    </source>
</evidence>
<comment type="caution">
    <text evidence="2">The sequence shown here is derived from an EMBL/GenBank/DDBJ whole genome shotgun (WGS) entry which is preliminary data.</text>
</comment>
<name>A0A4V6A2P4_STECR</name>
<keyword evidence="3" id="KW-1185">Reference proteome</keyword>
<dbReference type="EMBL" id="AZBU02000004">
    <property type="protein sequence ID" value="TKR80105.1"/>
    <property type="molecule type" value="Genomic_DNA"/>
</dbReference>
<accession>A0A4V6A2P4</accession>
<reference evidence="2 3" key="1">
    <citation type="journal article" date="2015" name="Genome Biol.">
        <title>Comparative genomics of Steinernema reveals deeply conserved gene regulatory networks.</title>
        <authorList>
            <person name="Dillman A.R."/>
            <person name="Macchietto M."/>
            <person name="Porter C.F."/>
            <person name="Rogers A."/>
            <person name="Williams B."/>
            <person name="Antoshechkin I."/>
            <person name="Lee M.M."/>
            <person name="Goodwin Z."/>
            <person name="Lu X."/>
            <person name="Lewis E.E."/>
            <person name="Goodrich-Blair H."/>
            <person name="Stock S.P."/>
            <person name="Adams B.J."/>
            <person name="Sternberg P.W."/>
            <person name="Mortazavi A."/>
        </authorList>
    </citation>
    <scope>NUCLEOTIDE SEQUENCE [LARGE SCALE GENOMIC DNA]</scope>
    <source>
        <strain evidence="2 3">ALL</strain>
    </source>
</reference>
<feature type="signal peptide" evidence="1">
    <location>
        <begin position="1"/>
        <end position="17"/>
    </location>
</feature>
<protein>
    <submittedName>
        <fullName evidence="2">Uncharacterized protein</fullName>
    </submittedName>
</protein>
<keyword evidence="1" id="KW-0732">Signal</keyword>
<reference evidence="2 3" key="2">
    <citation type="journal article" date="2019" name="G3 (Bethesda)">
        <title>Hybrid Assembly of the Genome of the Entomopathogenic Nematode Steinernema carpocapsae Identifies the X-Chromosome.</title>
        <authorList>
            <person name="Serra L."/>
            <person name="Macchietto M."/>
            <person name="Macias-Munoz A."/>
            <person name="McGill C.J."/>
            <person name="Rodriguez I.M."/>
            <person name="Rodriguez B."/>
            <person name="Murad R."/>
            <person name="Mortazavi A."/>
        </authorList>
    </citation>
    <scope>NUCLEOTIDE SEQUENCE [LARGE SCALE GENOMIC DNA]</scope>
    <source>
        <strain evidence="2 3">ALL</strain>
    </source>
</reference>
<organism evidence="2 3">
    <name type="scientific">Steinernema carpocapsae</name>
    <name type="common">Entomopathogenic nematode</name>
    <dbReference type="NCBI Taxonomy" id="34508"/>
    <lineage>
        <taxon>Eukaryota</taxon>
        <taxon>Metazoa</taxon>
        <taxon>Ecdysozoa</taxon>
        <taxon>Nematoda</taxon>
        <taxon>Chromadorea</taxon>
        <taxon>Rhabditida</taxon>
        <taxon>Tylenchina</taxon>
        <taxon>Panagrolaimomorpha</taxon>
        <taxon>Strongyloidoidea</taxon>
        <taxon>Steinernematidae</taxon>
        <taxon>Steinernema</taxon>
    </lineage>
</organism>